<dbReference type="OrthoDB" id="6604018at2759"/>
<dbReference type="PANTHER" id="PTHR12297">
    <property type="entry name" value="HYPOXIA-INDUCBILE GENE 1 HIG1 -RELATED"/>
    <property type="match status" value="1"/>
</dbReference>
<dbReference type="eggNOG" id="KOG4431">
    <property type="taxonomic scope" value="Eukaryota"/>
</dbReference>
<evidence type="ECO:0000256" key="6">
    <source>
        <dbReference type="SAM" id="Phobius"/>
    </source>
</evidence>
<organism evidence="8 9">
    <name type="scientific">Bathycoccus prasinos</name>
    <dbReference type="NCBI Taxonomy" id="41875"/>
    <lineage>
        <taxon>Eukaryota</taxon>
        <taxon>Viridiplantae</taxon>
        <taxon>Chlorophyta</taxon>
        <taxon>Mamiellophyceae</taxon>
        <taxon>Mamiellales</taxon>
        <taxon>Bathycoccaceae</taxon>
        <taxon>Bathycoccus</taxon>
    </lineage>
</organism>
<dbReference type="GO" id="GO:0031966">
    <property type="term" value="C:mitochondrial membrane"/>
    <property type="evidence" value="ECO:0007669"/>
    <property type="project" value="UniProtKB-SubCell"/>
</dbReference>
<dbReference type="KEGG" id="bpg:Bathy13g02270"/>
<keyword evidence="2 6" id="KW-0812">Transmembrane</keyword>
<evidence type="ECO:0000313" key="8">
    <source>
        <dbReference type="EMBL" id="CCO19392.1"/>
    </source>
</evidence>
<dbReference type="PROSITE" id="PS51503">
    <property type="entry name" value="HIG1"/>
    <property type="match status" value="1"/>
</dbReference>
<dbReference type="PANTHER" id="PTHR12297:SF3">
    <property type="entry name" value="HIG1 DOMAIN FAMILY MEMBER 1A"/>
    <property type="match status" value="1"/>
</dbReference>
<gene>
    <name evidence="8" type="ordered locus">Bathy13g02270</name>
</gene>
<accession>K8EMG0</accession>
<dbReference type="RefSeq" id="XP_007509589.1">
    <property type="nucleotide sequence ID" value="XM_007509527.1"/>
</dbReference>
<evidence type="ECO:0000256" key="5">
    <source>
        <dbReference type="ARBA" id="ARBA00023136"/>
    </source>
</evidence>
<dbReference type="Gene3D" id="6.10.140.1320">
    <property type="match status" value="1"/>
</dbReference>
<dbReference type="STRING" id="41875.K8EMG0"/>
<evidence type="ECO:0000256" key="4">
    <source>
        <dbReference type="ARBA" id="ARBA00023128"/>
    </source>
</evidence>
<feature type="transmembrane region" description="Helical" evidence="6">
    <location>
        <begin position="20"/>
        <end position="41"/>
    </location>
</feature>
<feature type="domain" description="HIG1" evidence="7">
    <location>
        <begin position="1"/>
        <end position="85"/>
    </location>
</feature>
<dbReference type="GeneID" id="19012179"/>
<name>K8EMG0_9CHLO</name>
<protein>
    <recommendedName>
        <fullName evidence="7">HIG1 domain-containing protein</fullName>
    </recommendedName>
</protein>
<keyword evidence="3 6" id="KW-1133">Transmembrane helix</keyword>
<dbReference type="InterPro" id="IPR007667">
    <property type="entry name" value="Hypoxia_induced_domain"/>
</dbReference>
<evidence type="ECO:0000256" key="1">
    <source>
        <dbReference type="ARBA" id="ARBA00004325"/>
    </source>
</evidence>
<dbReference type="AlphaFoldDB" id="K8EMG0"/>
<evidence type="ECO:0000259" key="7">
    <source>
        <dbReference type="PROSITE" id="PS51503"/>
    </source>
</evidence>
<feature type="transmembrane region" description="Helical" evidence="6">
    <location>
        <begin position="53"/>
        <end position="76"/>
    </location>
</feature>
<dbReference type="EMBL" id="FO082266">
    <property type="protein sequence ID" value="CCO19392.1"/>
    <property type="molecule type" value="Genomic_DNA"/>
</dbReference>
<evidence type="ECO:0000256" key="3">
    <source>
        <dbReference type="ARBA" id="ARBA00022989"/>
    </source>
</evidence>
<comment type="subcellular location">
    <subcellularLocation>
        <location evidence="1">Mitochondrion membrane</location>
    </subcellularLocation>
</comment>
<evidence type="ECO:0000313" key="9">
    <source>
        <dbReference type="Proteomes" id="UP000198341"/>
    </source>
</evidence>
<keyword evidence="9" id="KW-1185">Reference proteome</keyword>
<dbReference type="InterPro" id="IPR050355">
    <property type="entry name" value="RCF1"/>
</dbReference>
<evidence type="ECO:0000256" key="2">
    <source>
        <dbReference type="ARBA" id="ARBA00022692"/>
    </source>
</evidence>
<dbReference type="Proteomes" id="UP000198341">
    <property type="component" value="Chromosome 13"/>
</dbReference>
<keyword evidence="5 6" id="KW-0472">Membrane</keyword>
<reference evidence="8 9" key="1">
    <citation type="submission" date="2011-10" db="EMBL/GenBank/DDBJ databases">
        <authorList>
            <person name="Genoscope - CEA"/>
        </authorList>
    </citation>
    <scope>NUCLEOTIDE SEQUENCE [LARGE SCALE GENOMIC DNA]</scope>
    <source>
        <strain evidence="8 9">RCC 1105</strain>
    </source>
</reference>
<dbReference type="Pfam" id="PF04588">
    <property type="entry name" value="HIG_1_N"/>
    <property type="match status" value="1"/>
</dbReference>
<keyword evidence="4" id="KW-0496">Mitochondrion</keyword>
<sequence length="101" mass="10697">MAVDHPEDILPTRSLLGKRSPLVLVGAASTAAVLFAGLMSFRSGNFNLSQKMMRYRVLAQGATVGVMVATSGVAFADLGKLDQVWKNITLGGSDDEEDGKK</sequence>
<proteinExistence type="predicted"/>